<comment type="caution">
    <text evidence="2">The sequence shown here is derived from an EMBL/GenBank/DDBJ whole genome shotgun (WGS) entry which is preliminary data.</text>
</comment>
<evidence type="ECO:0000256" key="1">
    <source>
        <dbReference type="SAM" id="MobiDB-lite"/>
    </source>
</evidence>
<protein>
    <submittedName>
        <fullName evidence="2">Uu.00g043460.m01.CDS01</fullName>
    </submittedName>
</protein>
<dbReference type="AlphaFoldDB" id="A0AAI8VAW6"/>
<keyword evidence="3" id="KW-1185">Reference proteome</keyword>
<dbReference type="Proteomes" id="UP001295740">
    <property type="component" value="Unassembled WGS sequence"/>
</dbReference>
<dbReference type="EMBL" id="CAUWAG010000003">
    <property type="protein sequence ID" value="CAJ2501493.1"/>
    <property type="molecule type" value="Genomic_DNA"/>
</dbReference>
<name>A0AAI8VAW6_9PEZI</name>
<evidence type="ECO:0000313" key="3">
    <source>
        <dbReference type="Proteomes" id="UP001295740"/>
    </source>
</evidence>
<sequence>MNPGKGGVASRTGDCIVGIVGIVGVDGAGTNGEASGGGGSINGGKLVVGDSLNTVSP</sequence>
<proteinExistence type="predicted"/>
<feature type="region of interest" description="Disordered" evidence="1">
    <location>
        <begin position="33"/>
        <end position="57"/>
    </location>
</feature>
<evidence type="ECO:0000313" key="2">
    <source>
        <dbReference type="EMBL" id="CAJ2501493.1"/>
    </source>
</evidence>
<accession>A0AAI8VAW6</accession>
<feature type="compositionally biased region" description="Gly residues" evidence="1">
    <location>
        <begin position="33"/>
        <end position="42"/>
    </location>
</feature>
<reference evidence="2" key="1">
    <citation type="submission" date="2023-10" db="EMBL/GenBank/DDBJ databases">
        <authorList>
            <person name="Hackl T."/>
        </authorList>
    </citation>
    <scope>NUCLEOTIDE SEQUENCE</scope>
</reference>
<organism evidence="2 3">
    <name type="scientific">Anthostomella pinea</name>
    <dbReference type="NCBI Taxonomy" id="933095"/>
    <lineage>
        <taxon>Eukaryota</taxon>
        <taxon>Fungi</taxon>
        <taxon>Dikarya</taxon>
        <taxon>Ascomycota</taxon>
        <taxon>Pezizomycotina</taxon>
        <taxon>Sordariomycetes</taxon>
        <taxon>Xylariomycetidae</taxon>
        <taxon>Xylariales</taxon>
        <taxon>Xylariaceae</taxon>
        <taxon>Anthostomella</taxon>
    </lineage>
</organism>
<gene>
    <name evidence="2" type="ORF">KHLLAP_LOCUS1961</name>
</gene>